<evidence type="ECO:0000313" key="5">
    <source>
        <dbReference type="Proteomes" id="UP000030905"/>
    </source>
</evidence>
<evidence type="ECO:0000256" key="1">
    <source>
        <dbReference type="SAM" id="SignalP"/>
    </source>
</evidence>
<reference evidence="2 5" key="1">
    <citation type="journal article" date="2015" name="Genome Announc.">
        <title>Complete Genome Sequence of the Nitrogen-Fixing and Solvent-Producing Clostridium pasteurianum DSM 525.</title>
        <authorList>
            <person name="Poehlein A."/>
            <person name="Grosse-Honebrink A."/>
            <person name="Zhang Y."/>
            <person name="Minton N.P."/>
            <person name="Daniel R."/>
        </authorList>
    </citation>
    <scope>NUCLEOTIDE SEQUENCE [LARGE SCALE GENOMIC DNA]</scope>
    <source>
        <strain evidence="2">DSM 525</strain>
        <strain evidence="5">DSM 525 / ATCC 6013</strain>
    </source>
</reference>
<organism evidence="2 5">
    <name type="scientific">Clostridium pasteurianum DSM 525 = ATCC 6013</name>
    <dbReference type="NCBI Taxonomy" id="1262449"/>
    <lineage>
        <taxon>Bacteria</taxon>
        <taxon>Bacillati</taxon>
        <taxon>Bacillota</taxon>
        <taxon>Clostridia</taxon>
        <taxon>Eubacteriales</taxon>
        <taxon>Clostridiaceae</taxon>
        <taxon>Clostridium</taxon>
    </lineage>
</organism>
<reference evidence="3" key="2">
    <citation type="submission" date="2015-10" db="EMBL/GenBank/DDBJ databases">
        <title>Improved Draft Genome Sequence of Clostridium pasteurianum Strain ATCC 6013 (DSM 525) Using a Hybrid Next-Generation Sequencing Approach.</title>
        <authorList>
            <person name="Pyne M.E."/>
            <person name="Utturkar S.M."/>
            <person name="Brown S.D."/>
            <person name="Moo-Young M."/>
            <person name="Chung D.A."/>
            <person name="Chou P.C."/>
        </authorList>
    </citation>
    <scope>NUCLEOTIDE SEQUENCE</scope>
    <source>
        <strain evidence="3">ATCC 6013</strain>
    </source>
</reference>
<dbReference type="eggNOG" id="ENOG5033FPY">
    <property type="taxonomic scope" value="Bacteria"/>
</dbReference>
<gene>
    <name evidence="2" type="ORF">CLPA_c03200</name>
    <name evidence="3" type="ORF">CP6013_02828</name>
</gene>
<reference evidence="3 4" key="3">
    <citation type="journal article" name="Genome Announc.">
        <title>Improved Draft Genome Sequence of Clostridium pasteurianum Strain ATCC 6013 (DSM 525) Using a Hybrid Next-Generation Sequencing Approach.</title>
        <authorList>
            <person name="Pyne M.E."/>
            <person name="Utturkar S."/>
            <person name="Brown S.D."/>
            <person name="Moo-Young M."/>
            <person name="Chung D.A."/>
            <person name="Chou C.P."/>
        </authorList>
    </citation>
    <scope>NUCLEOTIDE SEQUENCE [LARGE SCALE GENOMIC DNA]</scope>
    <source>
        <strain evidence="3 4">ATCC 6013</strain>
    </source>
</reference>
<evidence type="ECO:0008006" key="6">
    <source>
        <dbReference type="Google" id="ProtNLM"/>
    </source>
</evidence>
<dbReference type="Proteomes" id="UP000028042">
    <property type="component" value="Unassembled WGS sequence"/>
</dbReference>
<protein>
    <recommendedName>
        <fullName evidence="6">Lipoprotein</fullName>
    </recommendedName>
</protein>
<keyword evidence="1" id="KW-0732">Signal</keyword>
<keyword evidence="5" id="KW-1185">Reference proteome</keyword>
<dbReference type="KEGG" id="cpat:CLPA_c03200"/>
<dbReference type="PATRIC" id="fig|1262449.3.peg.211"/>
<dbReference type="EMBL" id="JPGY02000001">
    <property type="protein sequence ID" value="KRU13580.1"/>
    <property type="molecule type" value="Genomic_DNA"/>
</dbReference>
<dbReference type="KEGG" id="cpae:CPAST_c03200"/>
<sequence>MKKLLLIFCAISSLFIYGCSNNDINKNSNQSINTEIKSSVAKNSNENIETINISASMVKTYNNINELASDSVLIIEGSILANNYINFKDTVFTISTVKVTNVLKDYDNIKVGDTINLLQTGGIETIKQNANLSKSFDNPTEVKKNIGKKVEVVLENSPVLKEGQPNILFLTKYDGPITKDAYIGTGDFQGRFLKNGDRIQPQSAALKSKYNNKNIQEFTNGIKSINSNK</sequence>
<proteinExistence type="predicted"/>
<dbReference type="GeneID" id="93072564"/>
<evidence type="ECO:0000313" key="2">
    <source>
        <dbReference type="EMBL" id="AJA50408.1"/>
    </source>
</evidence>
<dbReference type="EMBL" id="CP009268">
    <property type="protein sequence ID" value="AJA50408.1"/>
    <property type="molecule type" value="Genomic_DNA"/>
</dbReference>
<dbReference type="AlphaFoldDB" id="A0A0H3J656"/>
<accession>A0A0H3J656</accession>
<name>A0A0H3J656_CLOPA</name>
<dbReference type="Proteomes" id="UP000030905">
    <property type="component" value="Chromosome"/>
</dbReference>
<evidence type="ECO:0000313" key="4">
    <source>
        <dbReference type="Proteomes" id="UP000028042"/>
    </source>
</evidence>
<feature type="signal peptide" evidence="1">
    <location>
        <begin position="1"/>
        <end position="18"/>
    </location>
</feature>
<dbReference type="RefSeq" id="WP_003440842.1">
    <property type="nucleotide sequence ID" value="NZ_ANZB01000001.1"/>
</dbReference>
<dbReference type="PROSITE" id="PS51257">
    <property type="entry name" value="PROKAR_LIPOPROTEIN"/>
    <property type="match status" value="1"/>
</dbReference>
<evidence type="ECO:0000313" key="3">
    <source>
        <dbReference type="EMBL" id="KRU13580.1"/>
    </source>
</evidence>
<feature type="chain" id="PRO_5038291272" description="Lipoprotein" evidence="1">
    <location>
        <begin position="19"/>
        <end position="229"/>
    </location>
</feature>